<evidence type="ECO:0000256" key="1">
    <source>
        <dbReference type="ARBA" id="ARBA00004123"/>
    </source>
</evidence>
<protein>
    <submittedName>
        <fullName evidence="12">GATA type transcriptional activator of nitrogen-regulated proteins</fullName>
    </submittedName>
</protein>
<dbReference type="InterPro" id="IPR039355">
    <property type="entry name" value="Transcription_factor_GATA"/>
</dbReference>
<keyword evidence="5" id="KW-0805">Transcription regulation</keyword>
<evidence type="ECO:0000256" key="4">
    <source>
        <dbReference type="ARBA" id="ARBA00022833"/>
    </source>
</evidence>
<dbReference type="AlphaFoldDB" id="A0AAF0IY35"/>
<keyword evidence="3 8" id="KW-0863">Zinc-finger</keyword>
<organism evidence="12 13">
    <name type="scientific">Malassezia equina</name>
    <dbReference type="NCBI Taxonomy" id="1381935"/>
    <lineage>
        <taxon>Eukaryota</taxon>
        <taxon>Fungi</taxon>
        <taxon>Dikarya</taxon>
        <taxon>Basidiomycota</taxon>
        <taxon>Ustilaginomycotina</taxon>
        <taxon>Malasseziomycetes</taxon>
        <taxon>Malasseziales</taxon>
        <taxon>Malasseziaceae</taxon>
        <taxon>Malassezia</taxon>
    </lineage>
</organism>
<proteinExistence type="predicted"/>
<evidence type="ECO:0000256" key="7">
    <source>
        <dbReference type="ARBA" id="ARBA00023242"/>
    </source>
</evidence>
<comment type="subcellular location">
    <subcellularLocation>
        <location evidence="1">Nucleus</location>
    </subcellularLocation>
</comment>
<feature type="region of interest" description="Disordered" evidence="10">
    <location>
        <begin position="150"/>
        <end position="182"/>
    </location>
</feature>
<dbReference type="PRINTS" id="PR00619">
    <property type="entry name" value="GATAZNFINGER"/>
</dbReference>
<dbReference type="InterPro" id="IPR013088">
    <property type="entry name" value="Znf_NHR/GATA"/>
</dbReference>
<keyword evidence="13" id="KW-1185">Reference proteome</keyword>
<evidence type="ECO:0000259" key="11">
    <source>
        <dbReference type="PROSITE" id="PS50114"/>
    </source>
</evidence>
<evidence type="ECO:0000256" key="3">
    <source>
        <dbReference type="ARBA" id="ARBA00022771"/>
    </source>
</evidence>
<dbReference type="Proteomes" id="UP001214415">
    <property type="component" value="Chromosome 2"/>
</dbReference>
<evidence type="ECO:0000256" key="9">
    <source>
        <dbReference type="SAM" id="Coils"/>
    </source>
</evidence>
<dbReference type="GO" id="GO:0000981">
    <property type="term" value="F:DNA-binding transcription factor activity, RNA polymerase II-specific"/>
    <property type="evidence" value="ECO:0007669"/>
    <property type="project" value="TreeGrafter"/>
</dbReference>
<dbReference type="Gene3D" id="3.30.50.10">
    <property type="entry name" value="Erythroid Transcription Factor GATA-1, subunit A"/>
    <property type="match status" value="1"/>
</dbReference>
<feature type="compositionally biased region" description="Basic and acidic residues" evidence="10">
    <location>
        <begin position="92"/>
        <end position="104"/>
    </location>
</feature>
<evidence type="ECO:0000256" key="6">
    <source>
        <dbReference type="ARBA" id="ARBA00023163"/>
    </source>
</evidence>
<dbReference type="GO" id="GO:0008270">
    <property type="term" value="F:zinc ion binding"/>
    <property type="evidence" value="ECO:0007669"/>
    <property type="project" value="UniProtKB-KW"/>
</dbReference>
<feature type="compositionally biased region" description="Low complexity" evidence="10">
    <location>
        <begin position="150"/>
        <end position="175"/>
    </location>
</feature>
<keyword evidence="6" id="KW-0804">Transcription</keyword>
<dbReference type="InterPro" id="IPR000679">
    <property type="entry name" value="Znf_GATA"/>
</dbReference>
<feature type="region of interest" description="Disordered" evidence="10">
    <location>
        <begin position="37"/>
        <end position="116"/>
    </location>
</feature>
<reference evidence="12" key="1">
    <citation type="submission" date="2023-03" db="EMBL/GenBank/DDBJ databases">
        <title>Mating type loci evolution in Malassezia.</title>
        <authorList>
            <person name="Coelho M.A."/>
        </authorList>
    </citation>
    <scope>NUCLEOTIDE SEQUENCE</scope>
    <source>
        <strain evidence="12">CBS 12830</strain>
    </source>
</reference>
<gene>
    <name evidence="12" type="primary">SFU1</name>
    <name evidence="12" type="ORF">MEQU1_001226</name>
</gene>
<dbReference type="PANTHER" id="PTHR10071">
    <property type="entry name" value="TRANSCRIPTION FACTOR GATA FAMILY MEMBER"/>
    <property type="match status" value="1"/>
</dbReference>
<keyword evidence="4" id="KW-0862">Zinc</keyword>
<dbReference type="GO" id="GO:0005634">
    <property type="term" value="C:nucleus"/>
    <property type="evidence" value="ECO:0007669"/>
    <property type="project" value="UniProtKB-SubCell"/>
</dbReference>
<dbReference type="PANTHER" id="PTHR10071:SF335">
    <property type="entry name" value="IRON-SENSING TRANSCRIPTIONAL REPRESSOR-RELATED"/>
    <property type="match status" value="1"/>
</dbReference>
<feature type="region of interest" description="Disordered" evidence="10">
    <location>
        <begin position="241"/>
        <end position="271"/>
    </location>
</feature>
<dbReference type="EMBL" id="CP119901">
    <property type="protein sequence ID" value="WFD22554.1"/>
    <property type="molecule type" value="Genomic_DNA"/>
</dbReference>
<dbReference type="PROSITE" id="PS00344">
    <property type="entry name" value="GATA_ZN_FINGER_1"/>
    <property type="match status" value="1"/>
</dbReference>
<evidence type="ECO:0000256" key="2">
    <source>
        <dbReference type="ARBA" id="ARBA00022723"/>
    </source>
</evidence>
<dbReference type="CDD" id="cd00202">
    <property type="entry name" value="ZnF_GATA"/>
    <property type="match status" value="1"/>
</dbReference>
<dbReference type="GO" id="GO:0000978">
    <property type="term" value="F:RNA polymerase II cis-regulatory region sequence-specific DNA binding"/>
    <property type="evidence" value="ECO:0007669"/>
    <property type="project" value="TreeGrafter"/>
</dbReference>
<dbReference type="Pfam" id="PF00320">
    <property type="entry name" value="GATA"/>
    <property type="match status" value="1"/>
</dbReference>
<feature type="domain" description="GATA-type" evidence="11">
    <location>
        <begin position="183"/>
        <end position="236"/>
    </location>
</feature>
<sequence length="436" mass="47077">MAVSGLEHRVLEAQPSYSMASVKPHIAPLLNDAVPVQCHTTPRSPGSAPLWHHARPARRPSDSSSEASAPGGMDATEQALKPSDSPSQVWDSSHDTAPHADTHRRAASPPPAPSAGTCPGQGLCNGTGGSSECKGCPTFNNVMPSSEIAASPTASAPAQASASASASTSASSEKSTSTEEKPAIEALRCTNCQTTTTPLWRRDEDGNNICNACGLYHKLHGTHRPIGMRKTVIKRRKRLLGTNGTSQAPRKHSSSPAVRPMQRPPEEPGVRAEREREAAMVLMEVGSSRWAHNETPAASPRLEADEGTASVPCEPLPPAHAPLSYHRASYSPHVLELERLRDELYVERSRLHELLERTERTLTDLRRTRYDVPSYGMPMYPGAVRMHPSPPMPPTEGRLLHGHGSPALRAADAGRLGEPAEFARLRPSWRLRDRLP</sequence>
<evidence type="ECO:0000313" key="12">
    <source>
        <dbReference type="EMBL" id="WFD22554.1"/>
    </source>
</evidence>
<keyword evidence="9" id="KW-0175">Coiled coil</keyword>
<evidence type="ECO:0000256" key="8">
    <source>
        <dbReference type="PROSITE-ProRule" id="PRU00094"/>
    </source>
</evidence>
<dbReference type="GO" id="GO:0000122">
    <property type="term" value="P:negative regulation of transcription by RNA polymerase II"/>
    <property type="evidence" value="ECO:0007669"/>
    <property type="project" value="TreeGrafter"/>
</dbReference>
<dbReference type="SMART" id="SM00401">
    <property type="entry name" value="ZnF_GATA"/>
    <property type="match status" value="1"/>
</dbReference>
<dbReference type="PROSITE" id="PS50114">
    <property type="entry name" value="GATA_ZN_FINGER_2"/>
    <property type="match status" value="1"/>
</dbReference>
<evidence type="ECO:0000313" key="13">
    <source>
        <dbReference type="Proteomes" id="UP001214415"/>
    </source>
</evidence>
<name>A0AAF0IY35_9BASI</name>
<dbReference type="SUPFAM" id="SSF57716">
    <property type="entry name" value="Glucocorticoid receptor-like (DNA-binding domain)"/>
    <property type="match status" value="1"/>
</dbReference>
<evidence type="ECO:0000256" key="10">
    <source>
        <dbReference type="SAM" id="MobiDB-lite"/>
    </source>
</evidence>
<dbReference type="GO" id="GO:0045944">
    <property type="term" value="P:positive regulation of transcription by RNA polymerase II"/>
    <property type="evidence" value="ECO:0007669"/>
    <property type="project" value="TreeGrafter"/>
</dbReference>
<keyword evidence="2" id="KW-0479">Metal-binding</keyword>
<dbReference type="FunFam" id="3.30.50.10:FF:000007">
    <property type="entry name" value="Nitrogen regulatory AreA, N-terminal"/>
    <property type="match status" value="1"/>
</dbReference>
<accession>A0AAF0IY35</accession>
<evidence type="ECO:0000256" key="5">
    <source>
        <dbReference type="ARBA" id="ARBA00023015"/>
    </source>
</evidence>
<feature type="coiled-coil region" evidence="9">
    <location>
        <begin position="337"/>
        <end position="368"/>
    </location>
</feature>
<keyword evidence="7" id="KW-0539">Nucleus</keyword>